<dbReference type="RefSeq" id="WP_179490793.1">
    <property type="nucleotide sequence ID" value="NZ_JACCBV010000001.1"/>
</dbReference>
<protein>
    <submittedName>
        <fullName evidence="1">Uncharacterized protein</fullName>
    </submittedName>
</protein>
<dbReference type="Proteomes" id="UP000576969">
    <property type="component" value="Unassembled WGS sequence"/>
</dbReference>
<reference evidence="1 2" key="1">
    <citation type="submission" date="2020-07" db="EMBL/GenBank/DDBJ databases">
        <title>Sequencing the genomes of 1000 actinobacteria strains.</title>
        <authorList>
            <person name="Klenk H.-P."/>
        </authorList>
    </citation>
    <scope>NUCLEOTIDE SEQUENCE [LARGE SCALE GENOMIC DNA]</scope>
    <source>
        <strain evidence="1 2">DSM 24662</strain>
    </source>
</reference>
<organism evidence="1 2">
    <name type="scientific">Microbacterium immunditiarum</name>
    <dbReference type="NCBI Taxonomy" id="337480"/>
    <lineage>
        <taxon>Bacteria</taxon>
        <taxon>Bacillati</taxon>
        <taxon>Actinomycetota</taxon>
        <taxon>Actinomycetes</taxon>
        <taxon>Micrococcales</taxon>
        <taxon>Microbacteriaceae</taxon>
        <taxon>Microbacterium</taxon>
    </lineage>
</organism>
<evidence type="ECO:0000313" key="2">
    <source>
        <dbReference type="Proteomes" id="UP000576969"/>
    </source>
</evidence>
<proteinExistence type="predicted"/>
<comment type="caution">
    <text evidence="1">The sequence shown here is derived from an EMBL/GenBank/DDBJ whole genome shotgun (WGS) entry which is preliminary data.</text>
</comment>
<keyword evidence="2" id="KW-1185">Reference proteome</keyword>
<gene>
    <name evidence="1" type="ORF">BJ991_002703</name>
</gene>
<dbReference type="EMBL" id="JACCBV010000001">
    <property type="protein sequence ID" value="NYE20675.1"/>
    <property type="molecule type" value="Genomic_DNA"/>
</dbReference>
<name>A0A7Y9GSA7_9MICO</name>
<accession>A0A7Y9GSA7</accession>
<dbReference type="AlphaFoldDB" id="A0A7Y9GSA7"/>
<sequence>MAIARLHGGPLDGQLLPLERPDLDSLIVPYGEGQIVYRRQGDLARTGTSDGPTEAEFWFIEATDEIGPSNDD</sequence>
<evidence type="ECO:0000313" key="1">
    <source>
        <dbReference type="EMBL" id="NYE20675.1"/>
    </source>
</evidence>